<dbReference type="EMBL" id="AAGMUQ010000027">
    <property type="protein sequence ID" value="EBP8539796.1"/>
    <property type="molecule type" value="Genomic_DNA"/>
</dbReference>
<comment type="caution">
    <text evidence="1">The sequence shown here is derived from an EMBL/GenBank/DDBJ whole genome shotgun (WGS) entry which is preliminary data.</text>
</comment>
<dbReference type="AlphaFoldDB" id="A0A5U4D2X8"/>
<organism evidence="1">
    <name type="scientific">Salmonella enterica</name>
    <name type="common">Salmonella choleraesuis</name>
    <dbReference type="NCBI Taxonomy" id="28901"/>
    <lineage>
        <taxon>Bacteria</taxon>
        <taxon>Pseudomonadati</taxon>
        <taxon>Pseudomonadota</taxon>
        <taxon>Gammaproteobacteria</taxon>
        <taxon>Enterobacterales</taxon>
        <taxon>Enterobacteriaceae</taxon>
        <taxon>Salmonella</taxon>
    </lineage>
</organism>
<name>A0A5U4D2X8_SALER</name>
<dbReference type="NCBIfam" id="NF041452">
    <property type="entry name" value="DDP3"/>
    <property type="match status" value="1"/>
</dbReference>
<protein>
    <submittedName>
        <fullName evidence="1">DNA distortion polypeptide 3</fullName>
    </submittedName>
</protein>
<sequence length="118" mass="13598">MKFDVKEFIDDKYAKAINILKENLKENYHVFYGVRLSEILFPFSEYGSDMFFQEFEAINSVILPLVIFDLIDRKPIMVIGFDKIPDASLLEGTDIVVLECSTLADLLTNDNIAFLYKS</sequence>
<accession>A0A5U4D2X8</accession>
<dbReference type="InterPro" id="IPR048237">
    <property type="entry name" value="DDP3-like"/>
</dbReference>
<gene>
    <name evidence="1" type="ORF">AMM99_24990</name>
</gene>
<proteinExistence type="predicted"/>
<evidence type="ECO:0000313" key="1">
    <source>
        <dbReference type="EMBL" id="EBP8539796.1"/>
    </source>
</evidence>
<reference evidence="1" key="1">
    <citation type="submission" date="2018-07" db="EMBL/GenBank/DDBJ databases">
        <authorList>
            <consortium name="PulseNet: The National Subtyping Network for Foodborne Disease Surveillance"/>
            <person name="Tarr C.L."/>
            <person name="Trees E."/>
            <person name="Katz L.S."/>
            <person name="Carleton-Romer H.A."/>
            <person name="Stroika S."/>
            <person name="Kucerova Z."/>
            <person name="Roache K.F."/>
            <person name="Sabol A.L."/>
            <person name="Besser J."/>
            <person name="Gerner-Smidt P."/>
        </authorList>
    </citation>
    <scope>NUCLEOTIDE SEQUENCE</scope>
    <source>
        <strain evidence="1">2015K-0757</strain>
    </source>
</reference>